<evidence type="ECO:0000313" key="8">
    <source>
        <dbReference type="EMBL" id="AYD75728.1"/>
    </source>
</evidence>
<sequence>MYKNERRISREYRAQLGCTRTSIEHIRFIESSASRYLDRQIPGLYAIIIPSGGGKSTMCSEFGFIDVDDVVGDREVMEGLVMHRREMIRTGERGWKEHNDSWYTMVNDVLRRYNFSEEPNIIMVHSEEFALEIGAEPLVALVPSERLDSQRLRCRNELERILAYDNRELVRRRTHTVRLFEYHGWTELGQFVSAYAWDYLEMAAPFRFFRKKPRNGWPIGYADDVPLWVLQGKPCSGDDINNIERMHKLGMVPDACYSYYTSSLYNITEANVRHVEYSKMWIDICSRVYEAGKMQQVRKEEIKTEDLEKLYPFESEMAKKKRTVGLRKLLENTVWEDSETASEVLLNRRGSNHNLVTSLVIWTVGVLDSMRPEVIQAVMNSGVLLIPDDRWIEIMKTVHDLVRTTGQFFGIPLKPKEVQRLMYLHMLYGRFVYEVDEQPEIEKRLRDLDALKVAYNGVEWTNEEYDRLELAGIRDAYKRLTDTVPDMRITDFIEFWKKRRTWAAKGSTVVHEGEKYYMVTFMDKVMKKIELRHNKKSLMEDEREGWRIIAGIIDKVGRNDTKLVPKFESAAKRALMPGNLYHYVVFSYVLYTFENCAAVGDVRLGINRDQDFSAFDNKLQRKLASFDYDFADFNAQHSQRSMARVISVLAEVADPCETLTFCLNWLTLSFSKMEIVDREGQVNPIHSGLYSGWRGTTWINSVLNHAYMYVARACYLKLKGTDPFVEYEGAGDDVDAQVRDFAVAGQLYAITIEMGLASNKVKQLFGPKSEFLRVSYEKDYAGASVARGIGNFVSGNWEGEGGSIRDRLVSTMDNVLTLGRRGMNDGMVTGLRACVIDHIGRVFEGDSWRPISPYILHGSVLDGAFGIPDGCGRVWRLKEKAPEPEGWAGLVKLPAMAMSRDWVSVMEEEVMTKGYVIEDKQTLTELLAKDSYDVKGISERLGYDINKEEWDKYWNFKTEVIGYENVETDDYDIEMLHNFLSWLDEGDNSELERLNTLEVLGRYVGMMKKPNGKVPTEEEWYGEYWLAHKKIAGFDTQRWSSVKCPQLVQSKIALWCKEWLICEESLAPVVARYIFLTTCNAYAQVYNFEV</sequence>
<proteinExistence type="predicted"/>
<dbReference type="GO" id="GO:0000166">
    <property type="term" value="F:nucleotide binding"/>
    <property type="evidence" value="ECO:0007669"/>
    <property type="project" value="UniProtKB-KW"/>
</dbReference>
<keyword evidence="3 7" id="KW-0808">Transferase</keyword>
<dbReference type="KEGG" id="vg:41704329"/>
<dbReference type="GO" id="GO:0006351">
    <property type="term" value="P:DNA-templated transcription"/>
    <property type="evidence" value="ECO:0007669"/>
    <property type="project" value="InterPro"/>
</dbReference>
<reference evidence="8 10" key="1">
    <citation type="submission" date="2018-09" db="EMBL/GenBank/DDBJ databases">
        <title>A 1000 year-old RNA virus.</title>
        <authorList>
            <person name="Peyambari M."/>
            <person name="Warner S."/>
            <person name="Stoler N."/>
            <person name="Rainer D."/>
            <person name="Roossinck M.J."/>
        </authorList>
    </citation>
    <scope>NUCLEOTIDE SEQUENCE</scope>
    <source>
        <strain evidence="8">154</strain>
        <strain evidence="9 10">74</strain>
    </source>
</reference>
<dbReference type="GO" id="GO:0003723">
    <property type="term" value="F:RNA binding"/>
    <property type="evidence" value="ECO:0007669"/>
    <property type="project" value="InterPro"/>
</dbReference>
<keyword evidence="10" id="KW-1185">Reference proteome</keyword>
<dbReference type="InterPro" id="IPR043502">
    <property type="entry name" value="DNA/RNA_pol_sf"/>
</dbReference>
<dbReference type="GeneID" id="41704329"/>
<evidence type="ECO:0000256" key="3">
    <source>
        <dbReference type="ARBA" id="ARBA00022679"/>
    </source>
</evidence>
<evidence type="ECO:0000256" key="7">
    <source>
        <dbReference type="RuleBase" id="RU364050"/>
    </source>
</evidence>
<keyword evidence="4 7" id="KW-0548">Nucleotidyltransferase</keyword>
<evidence type="ECO:0000256" key="1">
    <source>
        <dbReference type="ARBA" id="ARBA00012494"/>
    </source>
</evidence>
<dbReference type="InterPro" id="IPR001795">
    <property type="entry name" value="RNA-dir_pol_luteovirus"/>
</dbReference>
<evidence type="ECO:0000256" key="6">
    <source>
        <dbReference type="ARBA" id="ARBA00048744"/>
    </source>
</evidence>
<organism evidence="8">
    <name type="scientific">Zea mays chrysovirus 1</name>
    <dbReference type="NCBI Taxonomy" id="2382121"/>
    <lineage>
        <taxon>Viruses</taxon>
        <taxon>Riboviria</taxon>
        <taxon>Orthornavirae</taxon>
        <taxon>Duplornaviricota</taxon>
        <taxon>Chrymotiviricetes</taxon>
        <taxon>Ghabrivirales</taxon>
        <taxon>Alphatotivirineae</taxon>
        <taxon>Chrysoviridae</taxon>
        <taxon>Alphachrysovirus</taxon>
        <taxon>Alphachrysovirus zeae</taxon>
    </lineage>
</organism>
<evidence type="ECO:0000256" key="4">
    <source>
        <dbReference type="ARBA" id="ARBA00022695"/>
    </source>
</evidence>
<dbReference type="Proteomes" id="UP000288998">
    <property type="component" value="Genome"/>
</dbReference>
<dbReference type="RefSeq" id="YP_009551655.1">
    <property type="nucleotide sequence ID" value="NC_040510.1"/>
</dbReference>
<keyword evidence="5 7" id="KW-0547">Nucleotide-binding</keyword>
<dbReference type="EMBL" id="MH931190">
    <property type="protein sequence ID" value="AYD75728.1"/>
    <property type="molecule type" value="Genomic_RNA"/>
</dbReference>
<dbReference type="GO" id="GO:0003968">
    <property type="term" value="F:RNA-directed RNA polymerase activity"/>
    <property type="evidence" value="ECO:0007669"/>
    <property type="project" value="UniProtKB-KW"/>
</dbReference>
<evidence type="ECO:0000256" key="5">
    <source>
        <dbReference type="ARBA" id="ARBA00022741"/>
    </source>
</evidence>
<dbReference type="SUPFAM" id="SSF56672">
    <property type="entry name" value="DNA/RNA polymerases"/>
    <property type="match status" value="1"/>
</dbReference>
<keyword evidence="2 7" id="KW-0696">RNA-directed RNA polymerase</keyword>
<evidence type="ECO:0000313" key="10">
    <source>
        <dbReference type="Proteomes" id="UP000288998"/>
    </source>
</evidence>
<comment type="catalytic activity">
    <reaction evidence="6 7">
        <text>RNA(n) + a ribonucleoside 5'-triphosphate = RNA(n+1) + diphosphate</text>
        <dbReference type="Rhea" id="RHEA:21248"/>
        <dbReference type="Rhea" id="RHEA-COMP:14527"/>
        <dbReference type="Rhea" id="RHEA-COMP:17342"/>
        <dbReference type="ChEBI" id="CHEBI:33019"/>
        <dbReference type="ChEBI" id="CHEBI:61557"/>
        <dbReference type="ChEBI" id="CHEBI:140395"/>
        <dbReference type="EC" id="2.7.7.48"/>
    </reaction>
</comment>
<name>A0A386JUD7_9VIRU</name>
<dbReference type="EC" id="2.7.7.48" evidence="1 7"/>
<protein>
    <recommendedName>
        <fullName evidence="1 7">RNA-directed RNA polymerase</fullName>
        <ecNumber evidence="1 7">2.7.7.48</ecNumber>
    </recommendedName>
</protein>
<evidence type="ECO:0000256" key="2">
    <source>
        <dbReference type="ARBA" id="ARBA00022484"/>
    </source>
</evidence>
<dbReference type="EMBL" id="MH931196">
    <property type="protein sequence ID" value="AYD75734.1"/>
    <property type="molecule type" value="Genomic_RNA"/>
</dbReference>
<accession>A0A386JUD7</accession>
<dbReference type="Pfam" id="PF02123">
    <property type="entry name" value="RdRP_4"/>
    <property type="match status" value="1"/>
</dbReference>
<evidence type="ECO:0000313" key="9">
    <source>
        <dbReference type="EMBL" id="AYD75734.1"/>
    </source>
</evidence>
<keyword evidence="7" id="KW-0693">Viral RNA replication</keyword>